<dbReference type="Proteomes" id="UP000663829">
    <property type="component" value="Unassembled WGS sequence"/>
</dbReference>
<organism evidence="1 3">
    <name type="scientific">Didymodactylos carnosus</name>
    <dbReference type="NCBI Taxonomy" id="1234261"/>
    <lineage>
        <taxon>Eukaryota</taxon>
        <taxon>Metazoa</taxon>
        <taxon>Spiralia</taxon>
        <taxon>Gnathifera</taxon>
        <taxon>Rotifera</taxon>
        <taxon>Eurotatoria</taxon>
        <taxon>Bdelloidea</taxon>
        <taxon>Philodinida</taxon>
        <taxon>Philodinidae</taxon>
        <taxon>Didymodactylos</taxon>
    </lineage>
</organism>
<accession>A0A816B603</accession>
<dbReference type="EMBL" id="CAJNOQ010036564">
    <property type="protein sequence ID" value="CAF1604719.1"/>
    <property type="molecule type" value="Genomic_DNA"/>
</dbReference>
<dbReference type="AlphaFoldDB" id="A0A816B603"/>
<dbReference type="Proteomes" id="UP000681722">
    <property type="component" value="Unassembled WGS sequence"/>
</dbReference>
<comment type="caution">
    <text evidence="1">The sequence shown here is derived from an EMBL/GenBank/DDBJ whole genome shotgun (WGS) entry which is preliminary data.</text>
</comment>
<feature type="non-terminal residue" evidence="1">
    <location>
        <position position="1"/>
    </location>
</feature>
<gene>
    <name evidence="1" type="ORF">GPM918_LOCUS42672</name>
    <name evidence="2" type="ORF">SRO942_LOCUS43968</name>
</gene>
<dbReference type="OrthoDB" id="10441882at2759"/>
<evidence type="ECO:0000313" key="3">
    <source>
        <dbReference type="Proteomes" id="UP000663829"/>
    </source>
</evidence>
<evidence type="ECO:0000313" key="2">
    <source>
        <dbReference type="EMBL" id="CAF4483751.1"/>
    </source>
</evidence>
<protein>
    <submittedName>
        <fullName evidence="1">Uncharacterized protein</fullName>
    </submittedName>
</protein>
<evidence type="ECO:0000313" key="1">
    <source>
        <dbReference type="EMBL" id="CAF1604719.1"/>
    </source>
</evidence>
<reference evidence="1" key="1">
    <citation type="submission" date="2021-02" db="EMBL/GenBank/DDBJ databases">
        <authorList>
            <person name="Nowell W R."/>
        </authorList>
    </citation>
    <scope>NUCLEOTIDE SEQUENCE</scope>
</reference>
<name>A0A816B603_9BILA</name>
<dbReference type="EMBL" id="CAJOBC010103097">
    <property type="protein sequence ID" value="CAF4483751.1"/>
    <property type="molecule type" value="Genomic_DNA"/>
</dbReference>
<proteinExistence type="predicted"/>
<keyword evidence="3" id="KW-1185">Reference proteome</keyword>
<sequence>LISMIILSGKETFLWIFTFQPLLLQDTYGFGSTTDTVIRMDGIHYDCGCILRETGDLMQYSNRVIRPNAMNIPSIYVTYFLTFGCLAWHVLLYENSVENLYGPVLSRNAIDATDEIRYRIVDTNVRTRLCHFIRARLLSTMNFLSIRSTKDDACLILNRCFEQFAMLKLNTHDVQYQWIKPIFRTSEEELKAEENFQNQIFYPVY</sequence>